<dbReference type="Pfam" id="PF00884">
    <property type="entry name" value="Sulfatase"/>
    <property type="match status" value="1"/>
</dbReference>
<evidence type="ECO:0000259" key="4">
    <source>
        <dbReference type="Pfam" id="PF00884"/>
    </source>
</evidence>
<sequence length="532" mass="60338">MKHDYRRRTGTGCAPRSATAAKNLFRKLALLLLVMSGLFTGLLPVSAEAQATSERPNILWIFSEDLSPFMGCYDDPINAGHTPAIDQLAADGVLFKRAYVPAPVCSACRSAMITGVMQTTTGTHQHRSGRTTDGQIVPPDTQIHLPEGMKTIPELMRAAGYFTFNSGKDDYNFHYDRRALYSVGSKDDYKAGMNGWQGNTARHTMSITQDTWNARQDKSQPWFGQIEIKGGKANTKYTRKGEVLADDDVPLPPYFPDTPALRKSWTMHYNAARGADARVEAILDQLQADGEMENTIVFFFSDHGSNHSLRHKQFCYEGGVHVPLVIKGKHPALKAGTVRNEIITALDIPATTLAMAGVSLPDYLDGQDLFSSEYKPVEYVISARDRCDYTIDRIRTVRSDQLRYIRNFYPERPMLQAQYRDQKKDVLDLKRLHQAGQLNDYQEQHWFGVRPSEELYDMANDPHQINNLAGDPQYAEALRKHRDVLDKWIEETNDQGQYPESVIQLKATYELWKDKPVFKNADVNPEYDQFRN</sequence>
<name>A0ABP9VTN9_9BACT</name>
<accession>A0ABP9VTN9</accession>
<dbReference type="PANTHER" id="PTHR42693">
    <property type="entry name" value="ARYLSULFATASE FAMILY MEMBER"/>
    <property type="match status" value="1"/>
</dbReference>
<reference evidence="5 6" key="1">
    <citation type="submission" date="2024-02" db="EMBL/GenBank/DDBJ databases">
        <title>Rhodopirellula caenicola NBRC 110016.</title>
        <authorList>
            <person name="Ichikawa N."/>
            <person name="Katano-Makiyama Y."/>
            <person name="Hidaka K."/>
        </authorList>
    </citation>
    <scope>NUCLEOTIDE SEQUENCE [LARGE SCALE GENOMIC DNA]</scope>
    <source>
        <strain evidence="5 6">NBRC 110016</strain>
    </source>
</reference>
<gene>
    <name evidence="5" type="ORF">Rcae01_03662</name>
</gene>
<dbReference type="InterPro" id="IPR000917">
    <property type="entry name" value="Sulfatase_N"/>
</dbReference>
<dbReference type="Proteomes" id="UP001416858">
    <property type="component" value="Unassembled WGS sequence"/>
</dbReference>
<protein>
    <submittedName>
        <fullName evidence="5">Ulvan-active sulfatase</fullName>
    </submittedName>
</protein>
<dbReference type="PANTHER" id="PTHR42693:SF53">
    <property type="entry name" value="ENDO-4-O-SULFATASE"/>
    <property type="match status" value="1"/>
</dbReference>
<comment type="caution">
    <text evidence="5">The sequence shown here is derived from an EMBL/GenBank/DDBJ whole genome shotgun (WGS) entry which is preliminary data.</text>
</comment>
<keyword evidence="6" id="KW-1185">Reference proteome</keyword>
<keyword evidence="2" id="KW-0378">Hydrolase</keyword>
<dbReference type="InterPro" id="IPR050738">
    <property type="entry name" value="Sulfatase"/>
</dbReference>
<comment type="similarity">
    <text evidence="1">Belongs to the sulfatase family.</text>
</comment>
<dbReference type="SUPFAM" id="SSF53649">
    <property type="entry name" value="Alkaline phosphatase-like"/>
    <property type="match status" value="1"/>
</dbReference>
<evidence type="ECO:0000313" key="6">
    <source>
        <dbReference type="Proteomes" id="UP001416858"/>
    </source>
</evidence>
<feature type="domain" description="Sulfatase N-terminal" evidence="4">
    <location>
        <begin position="56"/>
        <end position="358"/>
    </location>
</feature>
<dbReference type="Gene3D" id="3.40.720.10">
    <property type="entry name" value="Alkaline Phosphatase, subunit A"/>
    <property type="match status" value="1"/>
</dbReference>
<evidence type="ECO:0000313" key="5">
    <source>
        <dbReference type="EMBL" id="GAA5508196.1"/>
    </source>
</evidence>
<organism evidence="5 6">
    <name type="scientific">Novipirellula caenicola</name>
    <dbReference type="NCBI Taxonomy" id="1536901"/>
    <lineage>
        <taxon>Bacteria</taxon>
        <taxon>Pseudomonadati</taxon>
        <taxon>Planctomycetota</taxon>
        <taxon>Planctomycetia</taxon>
        <taxon>Pirellulales</taxon>
        <taxon>Pirellulaceae</taxon>
        <taxon>Novipirellula</taxon>
    </lineage>
</organism>
<evidence type="ECO:0000256" key="3">
    <source>
        <dbReference type="SAM" id="MobiDB-lite"/>
    </source>
</evidence>
<evidence type="ECO:0000256" key="2">
    <source>
        <dbReference type="ARBA" id="ARBA00022801"/>
    </source>
</evidence>
<dbReference type="CDD" id="cd16027">
    <property type="entry name" value="SGSH"/>
    <property type="match status" value="1"/>
</dbReference>
<dbReference type="InterPro" id="IPR017850">
    <property type="entry name" value="Alkaline_phosphatase_core_sf"/>
</dbReference>
<proteinExistence type="inferred from homology"/>
<evidence type="ECO:0000256" key="1">
    <source>
        <dbReference type="ARBA" id="ARBA00008779"/>
    </source>
</evidence>
<dbReference type="EMBL" id="BAABRO010000008">
    <property type="protein sequence ID" value="GAA5508196.1"/>
    <property type="molecule type" value="Genomic_DNA"/>
</dbReference>
<feature type="region of interest" description="Disordered" evidence="3">
    <location>
        <begin position="120"/>
        <end position="142"/>
    </location>
</feature>